<gene>
    <name evidence="2" type="ORF">B0T16DRAFT_461443</name>
</gene>
<evidence type="ECO:0000313" key="2">
    <source>
        <dbReference type="EMBL" id="KAK0641371.1"/>
    </source>
</evidence>
<dbReference type="AlphaFoldDB" id="A0AA39XW69"/>
<sequence length="122" mass="12464">MLITAILALATTIQAALAAPSLKHGASSINALNARGDDDSYCCTDDCSICSPNHACAGPNKVDCAAFPPFLKCCVLDWLHGGAESDVSRLDGSSGGYFVNAAGKKVSFVDGDSDLAMATLAH</sequence>
<evidence type="ECO:0000313" key="3">
    <source>
        <dbReference type="Proteomes" id="UP001174936"/>
    </source>
</evidence>
<organism evidence="2 3">
    <name type="scientific">Cercophora newfieldiana</name>
    <dbReference type="NCBI Taxonomy" id="92897"/>
    <lineage>
        <taxon>Eukaryota</taxon>
        <taxon>Fungi</taxon>
        <taxon>Dikarya</taxon>
        <taxon>Ascomycota</taxon>
        <taxon>Pezizomycotina</taxon>
        <taxon>Sordariomycetes</taxon>
        <taxon>Sordariomycetidae</taxon>
        <taxon>Sordariales</taxon>
        <taxon>Lasiosphaeriaceae</taxon>
        <taxon>Cercophora</taxon>
    </lineage>
</organism>
<accession>A0AA39XW69</accession>
<feature type="chain" id="PRO_5041228231" evidence="1">
    <location>
        <begin position="19"/>
        <end position="122"/>
    </location>
</feature>
<dbReference type="EMBL" id="JAULSV010000006">
    <property type="protein sequence ID" value="KAK0641371.1"/>
    <property type="molecule type" value="Genomic_DNA"/>
</dbReference>
<keyword evidence="1" id="KW-0732">Signal</keyword>
<name>A0AA39XW69_9PEZI</name>
<protein>
    <submittedName>
        <fullName evidence="2">Uncharacterized protein</fullName>
    </submittedName>
</protein>
<evidence type="ECO:0000256" key="1">
    <source>
        <dbReference type="SAM" id="SignalP"/>
    </source>
</evidence>
<proteinExistence type="predicted"/>
<dbReference type="Proteomes" id="UP001174936">
    <property type="component" value="Unassembled WGS sequence"/>
</dbReference>
<comment type="caution">
    <text evidence="2">The sequence shown here is derived from an EMBL/GenBank/DDBJ whole genome shotgun (WGS) entry which is preliminary data.</text>
</comment>
<reference evidence="2" key="1">
    <citation type="submission" date="2023-06" db="EMBL/GenBank/DDBJ databases">
        <title>Genome-scale phylogeny and comparative genomics of the fungal order Sordariales.</title>
        <authorList>
            <consortium name="Lawrence Berkeley National Laboratory"/>
            <person name="Hensen N."/>
            <person name="Bonometti L."/>
            <person name="Westerberg I."/>
            <person name="Brannstrom I.O."/>
            <person name="Guillou S."/>
            <person name="Cros-Aarteil S."/>
            <person name="Calhoun S."/>
            <person name="Haridas S."/>
            <person name="Kuo A."/>
            <person name="Mondo S."/>
            <person name="Pangilinan J."/>
            <person name="Riley R."/>
            <person name="Labutti K."/>
            <person name="Andreopoulos B."/>
            <person name="Lipzen A."/>
            <person name="Chen C."/>
            <person name="Yanf M."/>
            <person name="Daum C."/>
            <person name="Ng V."/>
            <person name="Clum A."/>
            <person name="Steindorff A."/>
            <person name="Ohm R."/>
            <person name="Martin F."/>
            <person name="Silar P."/>
            <person name="Natvig D."/>
            <person name="Lalanne C."/>
            <person name="Gautier V."/>
            <person name="Ament-Velasquez S.L."/>
            <person name="Kruys A."/>
            <person name="Hutchinson M.I."/>
            <person name="Powell A.J."/>
            <person name="Barry K."/>
            <person name="Miller A.N."/>
            <person name="Grigoriev I.V."/>
            <person name="Debuchy R."/>
            <person name="Gladieux P."/>
            <person name="Thoren M.H."/>
            <person name="Johannesson H."/>
        </authorList>
    </citation>
    <scope>NUCLEOTIDE SEQUENCE</scope>
    <source>
        <strain evidence="2">SMH2532-1</strain>
    </source>
</reference>
<keyword evidence="3" id="KW-1185">Reference proteome</keyword>
<feature type="signal peptide" evidence="1">
    <location>
        <begin position="1"/>
        <end position="18"/>
    </location>
</feature>